<dbReference type="Proteomes" id="UP000283841">
    <property type="component" value="Unassembled WGS sequence"/>
</dbReference>
<sequence length="292" mass="32721">MSIIGRPVAGKLQFKVFVRDVQKTARVTCTRPTLSILHTLNLTFVIVPGNTHFFIAFTPKEGFSFQNVAGIVIPDYVSIKQGNIYIAVHGTSIFKFIARTSSDFLLSQLPPHIWTSVFLNQELSNVFLLLFTMAITPRRVAKTLTISRLRQDDHPRRTGLHKAGLHVLIVTLSNAAVDAFTSQLLSLAPDIDYIRVRQAQVEQVSTFSRKVEDEDNQLSVYNSATAIVNLLGIIKNLQNQKVQGDLRYSVFAHVDRHARQQFAAEERLVVPIGPEGQDESEDFPALDLVRIT</sequence>
<evidence type="ECO:0000313" key="2">
    <source>
        <dbReference type="Proteomes" id="UP000283841"/>
    </source>
</evidence>
<dbReference type="GeneID" id="39602824"/>
<organism evidence="1 2">
    <name type="scientific">Byssochlamys spectabilis</name>
    <name type="common">Paecilomyces variotii</name>
    <dbReference type="NCBI Taxonomy" id="264951"/>
    <lineage>
        <taxon>Eukaryota</taxon>
        <taxon>Fungi</taxon>
        <taxon>Dikarya</taxon>
        <taxon>Ascomycota</taxon>
        <taxon>Pezizomycotina</taxon>
        <taxon>Eurotiomycetes</taxon>
        <taxon>Eurotiomycetidae</taxon>
        <taxon>Eurotiales</taxon>
        <taxon>Thermoascaceae</taxon>
        <taxon>Paecilomyces</taxon>
    </lineage>
</organism>
<dbReference type="RefSeq" id="XP_028483781.1">
    <property type="nucleotide sequence ID" value="XM_028633547.1"/>
</dbReference>
<dbReference type="AlphaFoldDB" id="A0A443HQP4"/>
<dbReference type="EMBL" id="RCNU01000008">
    <property type="protein sequence ID" value="RWQ94136.1"/>
    <property type="molecule type" value="Genomic_DNA"/>
</dbReference>
<gene>
    <name evidence="1" type="ORF">C8Q69DRAFT_522582</name>
</gene>
<dbReference type="STRING" id="264951.A0A443HQP4"/>
<comment type="caution">
    <text evidence="1">The sequence shown here is derived from an EMBL/GenBank/DDBJ whole genome shotgun (WGS) entry which is preliminary data.</text>
</comment>
<keyword evidence="2" id="KW-1185">Reference proteome</keyword>
<name>A0A443HQP4_BYSSP</name>
<dbReference type="VEuPathDB" id="FungiDB:C8Q69DRAFT_522582"/>
<evidence type="ECO:0000313" key="1">
    <source>
        <dbReference type="EMBL" id="RWQ94136.1"/>
    </source>
</evidence>
<protein>
    <submittedName>
        <fullName evidence="1">Uncharacterized protein</fullName>
    </submittedName>
</protein>
<proteinExistence type="predicted"/>
<reference evidence="1 2" key="1">
    <citation type="journal article" date="2018" name="Front. Microbiol.">
        <title>Genomic and genetic insights into a cosmopolitan fungus, Paecilomyces variotii (Eurotiales).</title>
        <authorList>
            <person name="Urquhart A.S."/>
            <person name="Mondo S.J."/>
            <person name="Makela M.R."/>
            <person name="Hane J.K."/>
            <person name="Wiebenga A."/>
            <person name="He G."/>
            <person name="Mihaltcheva S."/>
            <person name="Pangilinan J."/>
            <person name="Lipzen A."/>
            <person name="Barry K."/>
            <person name="de Vries R.P."/>
            <person name="Grigoriev I.V."/>
            <person name="Idnurm A."/>
        </authorList>
    </citation>
    <scope>NUCLEOTIDE SEQUENCE [LARGE SCALE GENOMIC DNA]</scope>
    <source>
        <strain evidence="1 2">CBS 101075</strain>
    </source>
</reference>
<accession>A0A443HQP4</accession>